<dbReference type="EMBL" id="CP091092">
    <property type="protein sequence ID" value="WFN37920.1"/>
    <property type="molecule type" value="Genomic_DNA"/>
</dbReference>
<dbReference type="InterPro" id="IPR017671">
    <property type="entry name" value="Methan_mark_9"/>
</dbReference>
<dbReference type="NCBIfam" id="TIGR03277">
    <property type="entry name" value="methan_mark_9"/>
    <property type="match status" value="1"/>
</dbReference>
<dbReference type="Proteomes" id="UP001218895">
    <property type="component" value="Chromosome"/>
</dbReference>
<evidence type="ECO:0000259" key="1">
    <source>
        <dbReference type="Pfam" id="PF01207"/>
    </source>
</evidence>
<dbReference type="SUPFAM" id="SSF51395">
    <property type="entry name" value="FMN-linked oxidoreductases"/>
    <property type="match status" value="1"/>
</dbReference>
<dbReference type="InterPro" id="IPR035587">
    <property type="entry name" value="DUS-like_FMN-bd"/>
</dbReference>
<dbReference type="Gene3D" id="3.20.20.70">
    <property type="entry name" value="Aldolase class I"/>
    <property type="match status" value="1"/>
</dbReference>
<sequence>MMDSDSRYELRINNRTVKTPIALASMAGITDASYAMSIKDYIGIAFIGGYSIDEPSMNASIKMEEEGRQEFKYDDPAEELKKQVSKFTGTDVIPGINLRGTKPEAFLSIYSALGNSVIYEIDAHCRQEPMINAGAGEYLLKNTDTLSDIIRALKEAGATVSVKIRAGVNDDDAELSRIIWKAGADIIHVDLMDFGHEKIRQIRNSCPLMIIANNSMDTYDKVKDMFSHGADMISLARNSDPKTLESLFVSIEDYADESGWYNSPKQLCRGGDIRSLTFCCMPVKQCALIPALKRIGMSPKEFNDLKLSLVKDTPLASGDSTCFGSLAWCCKSSTPCMFRDMSLKRVGLSHSEYMRLKHHLSKEIMKKVFDEKNEA</sequence>
<dbReference type="Pfam" id="PF01207">
    <property type="entry name" value="Dus"/>
    <property type="match status" value="1"/>
</dbReference>
<name>A0AAF0FQL6_9EURY</name>
<proteinExistence type="predicted"/>
<dbReference type="KEGG" id="manq:L1994_05930"/>
<dbReference type="RefSeq" id="WP_278100759.1">
    <property type="nucleotide sequence ID" value="NZ_CP091092.1"/>
</dbReference>
<evidence type="ECO:0000313" key="3">
    <source>
        <dbReference type="Proteomes" id="UP001218895"/>
    </source>
</evidence>
<dbReference type="GeneID" id="79949918"/>
<feature type="domain" description="DUS-like FMN-binding" evidence="1">
    <location>
        <begin position="125"/>
        <end position="242"/>
    </location>
</feature>
<dbReference type="InterPro" id="IPR013785">
    <property type="entry name" value="Aldolase_TIM"/>
</dbReference>
<dbReference type="AlphaFoldDB" id="A0AAF0FQL6"/>
<accession>A0AAF0FQL6</accession>
<dbReference type="PANTHER" id="PTHR11082:SF36">
    <property type="entry name" value="DUS-LIKE FMN-BINDING DOMAIN-CONTAINING PROTEIN"/>
    <property type="match status" value="1"/>
</dbReference>
<reference evidence="2" key="1">
    <citation type="submission" date="2022-01" db="EMBL/GenBank/DDBJ databases">
        <title>Complete genome of Methanomicrobium antiquum DSM 21220.</title>
        <authorList>
            <person name="Chen S.-C."/>
            <person name="You Y.-T."/>
            <person name="Zhou Y.-Z."/>
            <person name="Lai M.-C."/>
        </authorList>
    </citation>
    <scope>NUCLEOTIDE SEQUENCE</scope>
    <source>
        <strain evidence="2">DSM 21220</strain>
    </source>
</reference>
<organism evidence="2 3">
    <name type="scientific">Methanomicrobium antiquum</name>
    <dbReference type="NCBI Taxonomy" id="487686"/>
    <lineage>
        <taxon>Archaea</taxon>
        <taxon>Methanobacteriati</taxon>
        <taxon>Methanobacteriota</taxon>
        <taxon>Stenosarchaea group</taxon>
        <taxon>Methanomicrobia</taxon>
        <taxon>Methanomicrobiales</taxon>
        <taxon>Methanomicrobiaceae</taxon>
        <taxon>Methanomicrobium</taxon>
    </lineage>
</organism>
<evidence type="ECO:0000313" key="2">
    <source>
        <dbReference type="EMBL" id="WFN37920.1"/>
    </source>
</evidence>
<gene>
    <name evidence="2" type="ORF">L1994_05930</name>
</gene>
<keyword evidence="3" id="KW-1185">Reference proteome</keyword>
<dbReference type="PANTHER" id="PTHR11082">
    <property type="entry name" value="TRNA-DIHYDROURIDINE SYNTHASE"/>
    <property type="match status" value="1"/>
</dbReference>
<protein>
    <submittedName>
        <fullName evidence="2">Methanogenesis marker 9 domain-containing protein</fullName>
    </submittedName>
</protein>